<dbReference type="PANTHER" id="PTHR31362:SF0">
    <property type="entry name" value="EXOSTOSIN DOMAIN-CONTAINING PROTEIN-RELATED"/>
    <property type="match status" value="1"/>
</dbReference>
<feature type="transmembrane region" description="Helical" evidence="1">
    <location>
        <begin position="9"/>
        <end position="27"/>
    </location>
</feature>
<sequence length="664" mass="77078">MMRQKNGRLLTRICVILFVIFILLFSVTDVRNLLSFKTNFNFALWSIKQEHAFQCPIRGDKWIVVTTINYPTSSIHKFLNLTTSWNLIVIADKKTPNDWPSQLSQHTSRLFFLSIQQQNSLDFRILRYLPYGSYARKNLGYLLAIQCGAQIIFESDDDNLLETNDIYLLPKVLQPEQLPWIAFHRQRSPFINIYGSFGHPNIWPRGFPIDEIRNVTEDGWHSVRQNHQNTTHAYIQQYLADLDPDVDAIYRLAHPLSIGRIKFDRDQPPIAIEPFTYSPYNTQNTVTYYEAFWGLYLPVTTTFRVCDIWRGFWVQRLLWDIGGQLIFGTSTVKQIRNSHSYIKDMDDEQQLYHQSRSFVRFLSSWSSTKSLLRERISQLARDIAKNDFWKWKEVDIMDAWIADLESVGYKFPSIVPSSSSSSSPSSSPVIRKRAAVCVTGLVECIQEAWAPTHTNIRQRIHGDLDIFLFLSSSLKQGPVPLNTRIKNVRSYMNSTVTVLYEDRVIDPGIPSTCNPQFQLPGYAVIPVPAYFQQLWSLNECYDLVKNYEKQFNIRYQLLIRARVDTRVKMPATFERQGILNLNTTILVPPHRYFSGIDDGFALGPIELMSHYMKRWHSLRQCPPDRNFHPETYLKKYLARFTNITIDDTISGAADAISHGLGKCH</sequence>
<keyword evidence="1" id="KW-0812">Transmembrane</keyword>
<evidence type="ECO:0000256" key="1">
    <source>
        <dbReference type="SAM" id="Phobius"/>
    </source>
</evidence>
<dbReference type="Proteomes" id="UP000663845">
    <property type="component" value="Unassembled WGS sequence"/>
</dbReference>
<evidence type="ECO:0000313" key="3">
    <source>
        <dbReference type="Proteomes" id="UP000663845"/>
    </source>
</evidence>
<dbReference type="Pfam" id="PF03385">
    <property type="entry name" value="STELLO"/>
    <property type="match status" value="1"/>
</dbReference>
<organism evidence="2 3">
    <name type="scientific">Adineta steineri</name>
    <dbReference type="NCBI Taxonomy" id="433720"/>
    <lineage>
        <taxon>Eukaryota</taxon>
        <taxon>Metazoa</taxon>
        <taxon>Spiralia</taxon>
        <taxon>Gnathifera</taxon>
        <taxon>Rotifera</taxon>
        <taxon>Eurotatoria</taxon>
        <taxon>Bdelloidea</taxon>
        <taxon>Adinetida</taxon>
        <taxon>Adinetidae</taxon>
        <taxon>Adineta</taxon>
    </lineage>
</organism>
<dbReference type="InterPro" id="IPR005049">
    <property type="entry name" value="STL-like"/>
</dbReference>
<protein>
    <submittedName>
        <fullName evidence="2">Uncharacterized protein</fullName>
    </submittedName>
</protein>
<dbReference type="EMBL" id="CAJNOG010000433">
    <property type="protein sequence ID" value="CAF1239450.1"/>
    <property type="molecule type" value="Genomic_DNA"/>
</dbReference>
<gene>
    <name evidence="2" type="ORF">JYZ213_LOCUS28990</name>
</gene>
<dbReference type="PANTHER" id="PTHR31362">
    <property type="entry name" value="GLYCOSYLTRANSFERASE STELLO1-RELATED"/>
    <property type="match status" value="1"/>
</dbReference>
<evidence type="ECO:0000313" key="2">
    <source>
        <dbReference type="EMBL" id="CAF1239450.1"/>
    </source>
</evidence>
<name>A0A814ZAW7_9BILA</name>
<dbReference type="AlphaFoldDB" id="A0A814ZAW7"/>
<keyword evidence="1" id="KW-0472">Membrane</keyword>
<comment type="caution">
    <text evidence="2">The sequence shown here is derived from an EMBL/GenBank/DDBJ whole genome shotgun (WGS) entry which is preliminary data.</text>
</comment>
<reference evidence="2" key="1">
    <citation type="submission" date="2021-02" db="EMBL/GenBank/DDBJ databases">
        <authorList>
            <person name="Nowell W R."/>
        </authorList>
    </citation>
    <scope>NUCLEOTIDE SEQUENCE</scope>
</reference>
<proteinExistence type="predicted"/>
<keyword evidence="1" id="KW-1133">Transmembrane helix</keyword>
<accession>A0A814ZAW7</accession>